<reference evidence="1 2" key="1">
    <citation type="submission" date="2024-09" db="EMBL/GenBank/DDBJ databases">
        <title>Chromosome-scale assembly of Riccia fluitans.</title>
        <authorList>
            <person name="Paukszto L."/>
            <person name="Sawicki J."/>
            <person name="Karawczyk K."/>
            <person name="Piernik-Szablinska J."/>
            <person name="Szczecinska M."/>
            <person name="Mazdziarz M."/>
        </authorList>
    </citation>
    <scope>NUCLEOTIDE SEQUENCE [LARGE SCALE GENOMIC DNA]</scope>
    <source>
        <strain evidence="1">Rf_01</strain>
        <tissue evidence="1">Aerial parts of the thallus</tissue>
    </source>
</reference>
<gene>
    <name evidence="1" type="ORF">R1flu_017496</name>
</gene>
<dbReference type="AlphaFoldDB" id="A0ABD1ZDF0"/>
<protein>
    <submittedName>
        <fullName evidence="1">Uncharacterized protein</fullName>
    </submittedName>
</protein>
<sequence>MSEEERRVKSAPSATLLLWRPDPSSEAPRHLIDERRLFFILLFPKLALSPLLSCICPHNGRVGIRRDDGLDEIAAMACRQPCPLCDLFSFMLRVNEKEEGARARWNELDSRLSELIRWRISGARTRAVMEIVGLAVEAGAQIAQKLYQRPRSGGLTRWEKERKK</sequence>
<dbReference type="EMBL" id="JBHFFA010000001">
    <property type="protein sequence ID" value="KAL2649368.1"/>
    <property type="molecule type" value="Genomic_DNA"/>
</dbReference>
<evidence type="ECO:0000313" key="2">
    <source>
        <dbReference type="Proteomes" id="UP001605036"/>
    </source>
</evidence>
<proteinExistence type="predicted"/>
<organism evidence="1 2">
    <name type="scientific">Riccia fluitans</name>
    <dbReference type="NCBI Taxonomy" id="41844"/>
    <lineage>
        <taxon>Eukaryota</taxon>
        <taxon>Viridiplantae</taxon>
        <taxon>Streptophyta</taxon>
        <taxon>Embryophyta</taxon>
        <taxon>Marchantiophyta</taxon>
        <taxon>Marchantiopsida</taxon>
        <taxon>Marchantiidae</taxon>
        <taxon>Marchantiales</taxon>
        <taxon>Ricciaceae</taxon>
        <taxon>Riccia</taxon>
    </lineage>
</organism>
<evidence type="ECO:0000313" key="1">
    <source>
        <dbReference type="EMBL" id="KAL2649368.1"/>
    </source>
</evidence>
<dbReference type="Proteomes" id="UP001605036">
    <property type="component" value="Unassembled WGS sequence"/>
</dbReference>
<keyword evidence="2" id="KW-1185">Reference proteome</keyword>
<name>A0ABD1ZDF0_9MARC</name>
<accession>A0ABD1ZDF0</accession>
<comment type="caution">
    <text evidence="1">The sequence shown here is derived from an EMBL/GenBank/DDBJ whole genome shotgun (WGS) entry which is preliminary data.</text>
</comment>